<name>A0A1B8TXP1_9FLAO</name>
<evidence type="ECO:0000256" key="1">
    <source>
        <dbReference type="SAM" id="Coils"/>
    </source>
</evidence>
<dbReference type="PANTHER" id="PTHR33371">
    <property type="entry name" value="INTERMEMBRANE PHOSPHOLIPID TRANSPORT SYSTEM BINDING PROTEIN MLAD-RELATED"/>
    <property type="match status" value="1"/>
</dbReference>
<keyword evidence="2" id="KW-1133">Transmembrane helix</keyword>
<evidence type="ECO:0000313" key="5">
    <source>
        <dbReference type="Proteomes" id="UP000092584"/>
    </source>
</evidence>
<proteinExistence type="predicted"/>
<feature type="coiled-coil region" evidence="1">
    <location>
        <begin position="234"/>
        <end position="329"/>
    </location>
</feature>
<reference evidence="5" key="1">
    <citation type="submission" date="2016-02" db="EMBL/GenBank/DDBJ databases">
        <authorList>
            <person name="Shin S.-K."/>
            <person name="Yi H."/>
            <person name="Kim E."/>
        </authorList>
    </citation>
    <scope>NUCLEOTIDE SEQUENCE [LARGE SCALE GENOMIC DNA]</scope>
    <source>
        <strain evidence="5">LPB0003</strain>
    </source>
</reference>
<sequence>MSKELKTGIIVVLIVVTFVWGFNFLKGHDLLDGKARKFQVEYSKIGGLNRASSVTLNGLKVGQVNEIEFNTTPEKRGELIVTFSVENDFQFSRKSVVRIYSPNPLAASSLAIIPSYEGEMAVSGDTLEGKIEESLFTSIGERLDPLQDKLEKVIVRADTLFSGVNRILNDETIDGVNGSISNIAAIIADLRETVRKVNLLVVDNQDNLKVTLQNTKNITGNLSKISDSLTTVNINNIVKKAENAVDNFNNLSEKMNSNSGSIGKLINDEELYRNIEAATKELEELLRDLKLNPKRYVHFSLFGKKPKEYSPAENQLQELKELKEQIEELKQ</sequence>
<comment type="caution">
    <text evidence="4">The sequence shown here is derived from an EMBL/GenBank/DDBJ whole genome shotgun (WGS) entry which is preliminary data.</text>
</comment>
<feature type="transmembrane region" description="Helical" evidence="2">
    <location>
        <begin position="7"/>
        <end position="25"/>
    </location>
</feature>
<dbReference type="InterPro" id="IPR052336">
    <property type="entry name" value="MlaD_Phospholipid_Transporter"/>
</dbReference>
<dbReference type="RefSeq" id="WP_065319232.1">
    <property type="nucleotide sequence ID" value="NZ_CAXBLX010000010.1"/>
</dbReference>
<evidence type="ECO:0000313" key="4">
    <source>
        <dbReference type="EMBL" id="OBY64486.1"/>
    </source>
</evidence>
<feature type="domain" description="Mce/MlaD" evidence="3">
    <location>
        <begin position="36"/>
        <end position="114"/>
    </location>
</feature>
<dbReference type="PANTHER" id="PTHR33371:SF4">
    <property type="entry name" value="INTERMEMBRANE PHOSPHOLIPID TRANSPORT SYSTEM BINDING PROTEIN MLAD"/>
    <property type="match status" value="1"/>
</dbReference>
<protein>
    <submittedName>
        <fullName evidence="4">ABC transporter substrate-binding protein</fullName>
    </submittedName>
</protein>
<dbReference type="InterPro" id="IPR003399">
    <property type="entry name" value="Mce/MlaD"/>
</dbReference>
<evidence type="ECO:0000259" key="3">
    <source>
        <dbReference type="Pfam" id="PF02470"/>
    </source>
</evidence>
<gene>
    <name evidence="4" type="ORF">LPB3_08895</name>
</gene>
<dbReference type="Pfam" id="PF02470">
    <property type="entry name" value="MlaD"/>
    <property type="match status" value="1"/>
</dbReference>
<keyword evidence="2" id="KW-0472">Membrane</keyword>
<keyword evidence="1" id="KW-0175">Coiled coil</keyword>
<dbReference type="KEGG" id="pob:LPB03_03600"/>
<dbReference type="STRING" id="1774273.LPB03_03600"/>
<organism evidence="4 5">
    <name type="scientific">Polaribacter vadi</name>
    <dbReference type="NCBI Taxonomy" id="1774273"/>
    <lineage>
        <taxon>Bacteria</taxon>
        <taxon>Pseudomonadati</taxon>
        <taxon>Bacteroidota</taxon>
        <taxon>Flavobacteriia</taxon>
        <taxon>Flavobacteriales</taxon>
        <taxon>Flavobacteriaceae</taxon>
    </lineage>
</organism>
<dbReference type="EMBL" id="LSFM01000022">
    <property type="protein sequence ID" value="OBY64486.1"/>
    <property type="molecule type" value="Genomic_DNA"/>
</dbReference>
<keyword evidence="2" id="KW-0812">Transmembrane</keyword>
<dbReference type="Proteomes" id="UP000092584">
    <property type="component" value="Unassembled WGS sequence"/>
</dbReference>
<dbReference type="OrthoDB" id="9769132at2"/>
<accession>A0A1B8TXP1</accession>
<keyword evidence="5" id="KW-1185">Reference proteome</keyword>
<evidence type="ECO:0000256" key="2">
    <source>
        <dbReference type="SAM" id="Phobius"/>
    </source>
</evidence>
<dbReference type="AlphaFoldDB" id="A0A1B8TXP1"/>